<dbReference type="PROSITE" id="PS50082">
    <property type="entry name" value="WD_REPEATS_2"/>
    <property type="match status" value="1"/>
</dbReference>
<proteinExistence type="inferred from homology"/>
<dbReference type="InterPro" id="IPR015943">
    <property type="entry name" value="WD40/YVTN_repeat-like_dom_sf"/>
</dbReference>
<dbReference type="InterPro" id="IPR019775">
    <property type="entry name" value="WD40_repeat_CS"/>
</dbReference>
<dbReference type="GO" id="GO:0016567">
    <property type="term" value="P:protein ubiquitination"/>
    <property type="evidence" value="ECO:0007669"/>
    <property type="project" value="TreeGrafter"/>
</dbReference>
<evidence type="ECO:0000256" key="4">
    <source>
        <dbReference type="PROSITE-ProRule" id="PRU00221"/>
    </source>
</evidence>
<evidence type="ECO:0000259" key="5">
    <source>
        <dbReference type="Pfam" id="PF23609"/>
    </source>
</evidence>
<dbReference type="PANTHER" id="PTHR14205">
    <property type="entry name" value="WD-REPEAT PROTEIN"/>
    <property type="match status" value="1"/>
</dbReference>
<dbReference type="Pfam" id="PF23609">
    <property type="entry name" value="Beta-prop_EIPR1"/>
    <property type="match status" value="1"/>
</dbReference>
<evidence type="ECO:0000313" key="7">
    <source>
        <dbReference type="Proteomes" id="UP001168821"/>
    </source>
</evidence>
<keyword evidence="2 4" id="KW-0853">WD repeat</keyword>
<organism evidence="6 7">
    <name type="scientific">Zophobas morio</name>
    <dbReference type="NCBI Taxonomy" id="2755281"/>
    <lineage>
        <taxon>Eukaryota</taxon>
        <taxon>Metazoa</taxon>
        <taxon>Ecdysozoa</taxon>
        <taxon>Arthropoda</taxon>
        <taxon>Hexapoda</taxon>
        <taxon>Insecta</taxon>
        <taxon>Pterygota</taxon>
        <taxon>Neoptera</taxon>
        <taxon>Endopterygota</taxon>
        <taxon>Coleoptera</taxon>
        <taxon>Polyphaga</taxon>
        <taxon>Cucujiformia</taxon>
        <taxon>Tenebrionidae</taxon>
        <taxon>Zophobas</taxon>
    </lineage>
</organism>
<feature type="domain" description="EIPR1-like beta-propeller" evidence="5">
    <location>
        <begin position="34"/>
        <end position="200"/>
    </location>
</feature>
<dbReference type="InterPro" id="IPR059104">
    <property type="entry name" value="Beta-prop_EIPR1-like"/>
</dbReference>
<dbReference type="PANTHER" id="PTHR14205:SF15">
    <property type="entry name" value="EARP AND GARP COMPLEX-INTERACTING PROTEIN 1"/>
    <property type="match status" value="1"/>
</dbReference>
<evidence type="ECO:0000256" key="1">
    <source>
        <dbReference type="ARBA" id="ARBA00005672"/>
    </source>
</evidence>
<dbReference type="InterPro" id="IPR036322">
    <property type="entry name" value="WD40_repeat_dom_sf"/>
</dbReference>
<keyword evidence="3" id="KW-0677">Repeat</keyword>
<dbReference type="InterPro" id="IPR001680">
    <property type="entry name" value="WD40_rpt"/>
</dbReference>
<dbReference type="Pfam" id="PF00400">
    <property type="entry name" value="WD40"/>
    <property type="match status" value="1"/>
</dbReference>
<dbReference type="InterPro" id="IPR040323">
    <property type="entry name" value="EIPR1"/>
</dbReference>
<evidence type="ECO:0000256" key="2">
    <source>
        <dbReference type="ARBA" id="ARBA00022574"/>
    </source>
</evidence>
<feature type="repeat" description="WD" evidence="4">
    <location>
        <begin position="125"/>
        <end position="161"/>
    </location>
</feature>
<dbReference type="PROSITE" id="PS50294">
    <property type="entry name" value="WD_REPEATS_REGION"/>
    <property type="match status" value="1"/>
</dbReference>
<comment type="similarity">
    <text evidence="1">Belongs to the WD repeat EIPR1 family.</text>
</comment>
<dbReference type="AlphaFoldDB" id="A0AA38M106"/>
<sequence length="284" mass="32245">MKYRRAARIWRANIPEKKLKDVDACEVGNLEALFDISPQEQSIKNLLWNPLGDTTFLSVGEKNVNMHDLTTLQSILTVEPSVSKEPLFSGRWSPHHFATLFAATQATSVLCWDSRSSSSQVFCIADAHMQAVRTVDFNPNKPYSLATGGDDGCIKFWDTRSCNEPLKILEQHTHWVWSVRYNHFHDQLLLSSGSDSKVCLHNVTSLSSDLFSHVESSESGEDALQCTRKELFEDRIIKVYEDHEDSVYATEWSSADPWVFASLSFDGRFVVNHVPSEVKYKILL</sequence>
<evidence type="ECO:0000256" key="3">
    <source>
        <dbReference type="ARBA" id="ARBA00022737"/>
    </source>
</evidence>
<dbReference type="SUPFAM" id="SSF50978">
    <property type="entry name" value="WD40 repeat-like"/>
    <property type="match status" value="1"/>
</dbReference>
<reference evidence="6" key="1">
    <citation type="journal article" date="2023" name="G3 (Bethesda)">
        <title>Whole genome assemblies of Zophobas morio and Tenebrio molitor.</title>
        <authorList>
            <person name="Kaur S."/>
            <person name="Stinson S.A."/>
            <person name="diCenzo G.C."/>
        </authorList>
    </citation>
    <scope>NUCLEOTIDE SEQUENCE</scope>
    <source>
        <strain evidence="6">QUZm001</strain>
    </source>
</reference>
<dbReference type="EMBL" id="JALNTZ010000244">
    <property type="protein sequence ID" value="KAJ3636314.1"/>
    <property type="molecule type" value="Genomic_DNA"/>
</dbReference>
<dbReference type="SMART" id="SM00320">
    <property type="entry name" value="WD40"/>
    <property type="match status" value="5"/>
</dbReference>
<dbReference type="PROSITE" id="PS00678">
    <property type="entry name" value="WD_REPEATS_1"/>
    <property type="match status" value="1"/>
</dbReference>
<dbReference type="Proteomes" id="UP001168821">
    <property type="component" value="Unassembled WGS sequence"/>
</dbReference>
<dbReference type="Gene3D" id="2.130.10.10">
    <property type="entry name" value="YVTN repeat-like/Quinoprotein amine dehydrogenase"/>
    <property type="match status" value="1"/>
</dbReference>
<accession>A0AA38M106</accession>
<keyword evidence="7" id="KW-1185">Reference proteome</keyword>
<comment type="caution">
    <text evidence="6">The sequence shown here is derived from an EMBL/GenBank/DDBJ whole genome shotgun (WGS) entry which is preliminary data.</text>
</comment>
<evidence type="ECO:0000313" key="6">
    <source>
        <dbReference type="EMBL" id="KAJ3636314.1"/>
    </source>
</evidence>
<name>A0AA38M106_9CUCU</name>
<gene>
    <name evidence="6" type="ORF">Zmor_008808</name>
</gene>
<protein>
    <recommendedName>
        <fullName evidence="5">EIPR1-like beta-propeller domain-containing protein</fullName>
    </recommendedName>
</protein>